<sequence>MLNYVSKAADAAHGVLRADQRLDFSRRLRARIEAERRGSRNARDVAKVLARFGDPVALVEREARRLADAGIPTKRHPSPPGSGAAVTSPSGPEVGGASPAASGAAGTFPSGAGAAGTTARLDDGAPVTFTLPISGAASDAPISGSARSTSASVGSRFSAPSSPAASAGAFGDSSAGEVTLRFPAVADDAGLPPGVREHRRLAQERLSRGRGMPFAGLRRFAMAGANPMATGGRDARTLLKEHPRDAAAMVILVVAALLVPFGLRPLAIFPVPLVVWAAGAAMVLFSESWKLRDKLLGVVAPILGYSVGGVVVGGLRVGVEAGLGEFVAQFFDVSGTMFMVGTGLGVVWLAYRLLDTG</sequence>
<comment type="caution">
    <text evidence="3">The sequence shown here is derived from an EMBL/GenBank/DDBJ whole genome shotgun (WGS) entry which is preliminary data.</text>
</comment>
<keyword evidence="2" id="KW-0812">Transmembrane</keyword>
<evidence type="ECO:0000313" key="3">
    <source>
        <dbReference type="EMBL" id="PZG20178.1"/>
    </source>
</evidence>
<evidence type="ECO:0000256" key="1">
    <source>
        <dbReference type="SAM" id="MobiDB-lite"/>
    </source>
</evidence>
<feature type="region of interest" description="Disordered" evidence="1">
    <location>
        <begin position="136"/>
        <end position="170"/>
    </location>
</feature>
<feature type="transmembrane region" description="Helical" evidence="2">
    <location>
        <begin position="269"/>
        <end position="286"/>
    </location>
</feature>
<dbReference type="EMBL" id="POUD01000029">
    <property type="protein sequence ID" value="PZG20178.1"/>
    <property type="molecule type" value="Genomic_DNA"/>
</dbReference>
<feature type="transmembrane region" description="Helical" evidence="2">
    <location>
        <begin position="295"/>
        <end position="315"/>
    </location>
</feature>
<feature type="transmembrane region" description="Helical" evidence="2">
    <location>
        <begin position="246"/>
        <end position="263"/>
    </location>
</feature>
<reference evidence="3 4" key="1">
    <citation type="submission" date="2018-01" db="EMBL/GenBank/DDBJ databases">
        <title>Draft genome sequence of Nonomuraea sp. KC333.</title>
        <authorList>
            <person name="Sahin N."/>
            <person name="Saygin H."/>
            <person name="Ay H."/>
        </authorList>
    </citation>
    <scope>NUCLEOTIDE SEQUENCE [LARGE SCALE GENOMIC DNA]</scope>
    <source>
        <strain evidence="3 4">KC333</strain>
    </source>
</reference>
<keyword evidence="4" id="KW-1185">Reference proteome</keyword>
<proteinExistence type="predicted"/>
<keyword evidence="2" id="KW-0472">Membrane</keyword>
<organism evidence="3 4">
    <name type="scientific">Nonomuraea aridisoli</name>
    <dbReference type="NCBI Taxonomy" id="2070368"/>
    <lineage>
        <taxon>Bacteria</taxon>
        <taxon>Bacillati</taxon>
        <taxon>Actinomycetota</taxon>
        <taxon>Actinomycetes</taxon>
        <taxon>Streptosporangiales</taxon>
        <taxon>Streptosporangiaceae</taxon>
        <taxon>Nonomuraea</taxon>
    </lineage>
</organism>
<dbReference type="AlphaFoldDB" id="A0A2W2F515"/>
<gene>
    <name evidence="3" type="ORF">C1J01_10260</name>
</gene>
<feature type="region of interest" description="Disordered" evidence="1">
    <location>
        <begin position="68"/>
        <end position="104"/>
    </location>
</feature>
<accession>A0A2W2F515</accession>
<name>A0A2W2F515_9ACTN</name>
<evidence type="ECO:0000313" key="4">
    <source>
        <dbReference type="Proteomes" id="UP000249304"/>
    </source>
</evidence>
<dbReference type="Proteomes" id="UP000249304">
    <property type="component" value="Unassembled WGS sequence"/>
</dbReference>
<feature type="compositionally biased region" description="Low complexity" evidence="1">
    <location>
        <begin position="88"/>
        <end position="104"/>
    </location>
</feature>
<evidence type="ECO:0000256" key="2">
    <source>
        <dbReference type="SAM" id="Phobius"/>
    </source>
</evidence>
<keyword evidence="2" id="KW-1133">Transmembrane helix</keyword>
<feature type="transmembrane region" description="Helical" evidence="2">
    <location>
        <begin position="335"/>
        <end position="354"/>
    </location>
</feature>
<protein>
    <submittedName>
        <fullName evidence="3">Uncharacterized protein</fullName>
    </submittedName>
</protein>
<feature type="compositionally biased region" description="Low complexity" evidence="1">
    <location>
        <begin position="154"/>
        <end position="170"/>
    </location>
</feature>